<dbReference type="EMBL" id="AOPZ01000003">
    <property type="protein sequence ID" value="EPH46918.1"/>
    <property type="molecule type" value="Genomic_DNA"/>
</dbReference>
<dbReference type="AlphaFoldDB" id="S3ZUP7"/>
<evidence type="ECO:0000256" key="1">
    <source>
        <dbReference type="SAM" id="MobiDB-lite"/>
    </source>
</evidence>
<accession>S3ZUP7</accession>
<evidence type="ECO:0000313" key="2">
    <source>
        <dbReference type="EMBL" id="EPH46918.1"/>
    </source>
</evidence>
<dbReference type="Proteomes" id="UP000014629">
    <property type="component" value="Unassembled WGS sequence"/>
</dbReference>
<evidence type="ECO:0000313" key="3">
    <source>
        <dbReference type="Proteomes" id="UP000014629"/>
    </source>
</evidence>
<sequence length="34" mass="3714">MEFDATDPDSAAEQAYAHCRNGDEEDESHVSGDN</sequence>
<feature type="region of interest" description="Disordered" evidence="1">
    <location>
        <begin position="1"/>
        <end position="34"/>
    </location>
</feature>
<keyword evidence="3" id="KW-1185">Reference proteome</keyword>
<reference evidence="2 3" key="1">
    <citation type="submission" date="2013-02" db="EMBL/GenBank/DDBJ databases">
        <title>Draft Genome Sequence of Streptomyces aurantiacus, Which Produces Setomimycin.</title>
        <authorList>
            <person name="Gruening B.A."/>
            <person name="Praeg A."/>
            <person name="Erxleben A."/>
            <person name="Guenther S."/>
            <person name="Mueller M."/>
        </authorList>
    </citation>
    <scope>NUCLEOTIDE SEQUENCE [LARGE SCALE GENOMIC DNA]</scope>
    <source>
        <strain evidence="2 3">JA 4570</strain>
    </source>
</reference>
<gene>
    <name evidence="2" type="ORF">STRAU_0084</name>
</gene>
<name>S3ZUP7_9ACTN</name>
<organism evidence="2 3">
    <name type="scientific">Streptomyces aurantiacus JA 4570</name>
    <dbReference type="NCBI Taxonomy" id="1286094"/>
    <lineage>
        <taxon>Bacteria</taxon>
        <taxon>Bacillati</taxon>
        <taxon>Actinomycetota</taxon>
        <taxon>Actinomycetes</taxon>
        <taxon>Kitasatosporales</taxon>
        <taxon>Streptomycetaceae</taxon>
        <taxon>Streptomyces</taxon>
        <taxon>Streptomyces aurantiacus group</taxon>
    </lineage>
</organism>
<proteinExistence type="predicted"/>
<comment type="caution">
    <text evidence="2">The sequence shown here is derived from an EMBL/GenBank/DDBJ whole genome shotgun (WGS) entry which is preliminary data.</text>
</comment>
<protein>
    <submittedName>
        <fullName evidence="2">Uncharacterized protein</fullName>
    </submittedName>
</protein>